<dbReference type="FunFam" id="2.60.40.1910:FF:000008">
    <property type="entry name" value="Aminopeptidase"/>
    <property type="match status" value="1"/>
</dbReference>
<feature type="domain" description="Peptidase M1 membrane alanine aminopeptidase" evidence="20">
    <location>
        <begin position="280"/>
        <end position="490"/>
    </location>
</feature>
<dbReference type="Gene3D" id="2.60.40.1730">
    <property type="entry name" value="tricorn interacting facor f3 domain"/>
    <property type="match status" value="1"/>
</dbReference>
<evidence type="ECO:0000256" key="7">
    <source>
        <dbReference type="ARBA" id="ARBA00022723"/>
    </source>
</evidence>
<comment type="similarity">
    <text evidence="2">Belongs to the peptidase M1 family.</text>
</comment>
<comment type="cofactor">
    <cofactor evidence="16">
        <name>Zn(2+)</name>
        <dbReference type="ChEBI" id="CHEBI:29105"/>
    </cofactor>
    <text evidence="16">Binds 1 zinc ion per subunit.</text>
</comment>
<keyword evidence="3" id="KW-0031">Aminopeptidase</keyword>
<evidence type="ECO:0000256" key="6">
    <source>
        <dbReference type="ARBA" id="ARBA00022670"/>
    </source>
</evidence>
<dbReference type="GO" id="GO:0004177">
    <property type="term" value="F:aminopeptidase activity"/>
    <property type="evidence" value="ECO:0007669"/>
    <property type="project" value="UniProtKB-KW"/>
</dbReference>
<gene>
    <name evidence="23" type="ORF">ABMA28_001141</name>
</gene>
<feature type="domain" description="ERAP1-like C-terminal" evidence="21">
    <location>
        <begin position="591"/>
        <end position="892"/>
    </location>
</feature>
<dbReference type="InterPro" id="IPR034016">
    <property type="entry name" value="M1_APN-typ"/>
</dbReference>
<comment type="subcellular location">
    <subcellularLocation>
        <location evidence="1">Cell membrane</location>
        <topology evidence="1">Lipid-anchor</topology>
        <topology evidence="1">GPI-anchor</topology>
    </subcellularLocation>
</comment>
<keyword evidence="10 16" id="KW-0862">Zinc</keyword>
<feature type="compositionally biased region" description="Acidic residues" evidence="18">
    <location>
        <begin position="941"/>
        <end position="951"/>
    </location>
</feature>
<feature type="site" description="Transition state stabilizer" evidence="17">
    <location>
        <position position="443"/>
    </location>
</feature>
<evidence type="ECO:0000256" key="9">
    <source>
        <dbReference type="ARBA" id="ARBA00022801"/>
    </source>
</evidence>
<dbReference type="InterPro" id="IPR050344">
    <property type="entry name" value="Peptidase_M1_aminopeptidases"/>
</dbReference>
<keyword evidence="12" id="KW-0472">Membrane</keyword>
<dbReference type="SUPFAM" id="SSF63737">
    <property type="entry name" value="Leukotriene A4 hydrolase N-terminal domain"/>
    <property type="match status" value="1"/>
</dbReference>
<evidence type="ECO:0000256" key="2">
    <source>
        <dbReference type="ARBA" id="ARBA00010136"/>
    </source>
</evidence>
<name>A0ABD0T4S1_LOXSC</name>
<feature type="binding site" evidence="16">
    <location>
        <position position="356"/>
    </location>
    <ligand>
        <name>Zn(2+)</name>
        <dbReference type="ChEBI" id="CHEBI:29105"/>
        <note>catalytic</note>
    </ligand>
</feature>
<dbReference type="PANTHER" id="PTHR11533:SF301">
    <property type="entry name" value="AMINOPEPTIDASE"/>
    <property type="match status" value="1"/>
</dbReference>
<evidence type="ECO:0000256" key="12">
    <source>
        <dbReference type="ARBA" id="ARBA00023136"/>
    </source>
</evidence>
<dbReference type="GO" id="GO:0046872">
    <property type="term" value="F:metal ion binding"/>
    <property type="evidence" value="ECO:0007669"/>
    <property type="project" value="UniProtKB-KW"/>
</dbReference>
<dbReference type="InterPro" id="IPR014782">
    <property type="entry name" value="Peptidase_M1_dom"/>
</dbReference>
<keyword evidence="13" id="KW-0325">Glycoprotein</keyword>
<dbReference type="InterPro" id="IPR045357">
    <property type="entry name" value="Aminopeptidase_N-like_N"/>
</dbReference>
<dbReference type="GO" id="GO:0005886">
    <property type="term" value="C:plasma membrane"/>
    <property type="evidence" value="ECO:0007669"/>
    <property type="project" value="UniProtKB-SubCell"/>
</dbReference>
<dbReference type="InterPro" id="IPR042097">
    <property type="entry name" value="Aminopeptidase_N-like_N_sf"/>
</dbReference>
<accession>A0ABD0T4S1</accession>
<evidence type="ECO:0000259" key="21">
    <source>
        <dbReference type="Pfam" id="PF11838"/>
    </source>
</evidence>
<keyword evidence="9" id="KW-0378">Hydrolase</keyword>
<sequence length="1002" mass="113763">MARHWVVLLTVVALLKGFYTSPTPVLEDEWEEFSRELNDASFRLPTTTRPRHYELSLTPYFETVPANVKPFSFDGTVAIYTSPTVSNVNEIVLHCNDLTIKTLTVEYTQNNEVKQIAATQSFACEEPRSFLRIPTTEPLQLNQEYIIRSTFSGNLQDNMRGFYRSWYKDSTGKRWMATTQFQPGHARQAFPCYDEPGFKATFDITMNREPDFSPTISNMPIKTTVTTGGRVAETFHTTPITSTYLLAFIVSHYSVVATNNDNQRPFEIYARNNAGTTGQWALDIGVELLQAMENYTDIPYYTMAENMNMKQAAIPDFSAGAMENWGLLTYREALILYDPVNSNHFYKQRVANIVAHEIAHMWFGNLVTCAWWDNLWLNEGFARFYQYFLTGSVAEDLGYPTRFQVEQFSVAMASDSVDSAHALTNPNVFNPTTVSNHFSTITYARGACILRMTQYLLGQDTYIKGLRRYLAERKYDVAEPDHLFYHLDSAALEDGALSAYGGITIERYFKSWSEKAGHPLLTVTIDQRTGEMRVTQARWERTTGVSNNPSLWDIPITWTRGGAPDFENLKPERFLTSQVTVLQRGTQGNEWVIFNKQSSGFYRVNYDKTNWALITRALRSNPKDIHEFNRAQMIDDLFNLGRAGVKPYEEVLNILSFLEFDDDYAPWIEAIDGFSFLIRRLAHDEANLKKLTDIINNNLSAAVTKYLGYNEVNGESYMKGLLRMYVMTFLCDIGHQQCIAAGQQSFNNWKAGGFIPANMRPWVYCTGLRYGTAADFDFFWNRYLQEDLASEQVVMLQNAGCTSDEPSLRKFLDAIVSKEDLVRPQDFTTSLNNAVSKNEYNTLRVFEWLKNNVNQAAEAFGSIATPLSYISQRLLNENDIVQFESWLNANRELIGSAYNTGISGIRTARNNLDWSSRRMPEIVRYFGNGVYVEDVIEEITEGEEEEGEDSEGGNTSPAPEPTTESVTDGGSDDNDQGVPDSANIAALSIFTLVLTVTMNLLN</sequence>
<keyword evidence="14" id="KW-0449">Lipoprotein</keyword>
<keyword evidence="5" id="KW-0336">GPI-anchor</keyword>
<comment type="caution">
    <text evidence="23">The sequence shown here is derived from an EMBL/GenBank/DDBJ whole genome shotgun (WGS) entry which is preliminary data.</text>
</comment>
<dbReference type="GO" id="GO:0006508">
    <property type="term" value="P:proteolysis"/>
    <property type="evidence" value="ECO:0007669"/>
    <property type="project" value="UniProtKB-KW"/>
</dbReference>
<evidence type="ECO:0000256" key="16">
    <source>
        <dbReference type="PIRSR" id="PIRSR634016-3"/>
    </source>
</evidence>
<proteinExistence type="inferred from homology"/>
<evidence type="ECO:0000256" key="10">
    <source>
        <dbReference type="ARBA" id="ARBA00022833"/>
    </source>
</evidence>
<dbReference type="FunFam" id="2.60.40.1730:FF:000013">
    <property type="entry name" value="Aminopeptidase"/>
    <property type="match status" value="1"/>
</dbReference>
<dbReference type="Pfam" id="PF11838">
    <property type="entry name" value="ERAP1_C"/>
    <property type="match status" value="1"/>
</dbReference>
<evidence type="ECO:0000256" key="4">
    <source>
        <dbReference type="ARBA" id="ARBA00022475"/>
    </source>
</evidence>
<dbReference type="GO" id="GO:0008237">
    <property type="term" value="F:metallopeptidase activity"/>
    <property type="evidence" value="ECO:0007669"/>
    <property type="project" value="UniProtKB-KW"/>
</dbReference>
<dbReference type="FunFam" id="1.10.390.10:FF:000013">
    <property type="entry name" value="Aminopeptidase N"/>
    <property type="match status" value="1"/>
</dbReference>
<keyword evidence="11" id="KW-0482">Metalloprotease</keyword>
<feature type="active site" description="Proton acceptor" evidence="15">
    <location>
        <position position="357"/>
    </location>
</feature>
<dbReference type="Pfam" id="PF01433">
    <property type="entry name" value="Peptidase_M1"/>
    <property type="match status" value="1"/>
</dbReference>
<protein>
    <recommendedName>
        <fullName evidence="25">Aminopeptidase</fullName>
    </recommendedName>
</protein>
<dbReference type="Gene3D" id="2.60.40.1910">
    <property type="match status" value="1"/>
</dbReference>
<evidence type="ECO:0000256" key="3">
    <source>
        <dbReference type="ARBA" id="ARBA00022438"/>
    </source>
</evidence>
<feature type="signal peptide" evidence="19">
    <location>
        <begin position="1"/>
        <end position="17"/>
    </location>
</feature>
<dbReference type="PANTHER" id="PTHR11533">
    <property type="entry name" value="PROTEASE M1 ZINC METALLOPROTEASE"/>
    <property type="match status" value="1"/>
</dbReference>
<keyword evidence="8 19" id="KW-0732">Signal</keyword>
<evidence type="ECO:0000256" key="18">
    <source>
        <dbReference type="SAM" id="MobiDB-lite"/>
    </source>
</evidence>
<dbReference type="InterPro" id="IPR001930">
    <property type="entry name" value="Peptidase_M1"/>
</dbReference>
<evidence type="ECO:0000256" key="5">
    <source>
        <dbReference type="ARBA" id="ARBA00022622"/>
    </source>
</evidence>
<reference evidence="23 24" key="1">
    <citation type="submission" date="2024-06" db="EMBL/GenBank/DDBJ databases">
        <title>A chromosome-level genome assembly of beet webworm, Loxostege sticticalis.</title>
        <authorList>
            <person name="Zhang Y."/>
        </authorList>
    </citation>
    <scope>NUCLEOTIDE SEQUENCE [LARGE SCALE GENOMIC DNA]</scope>
    <source>
        <strain evidence="23">AQ028</strain>
        <tissue evidence="23">Male pupae</tissue>
    </source>
</reference>
<evidence type="ECO:0000256" key="15">
    <source>
        <dbReference type="PIRSR" id="PIRSR634016-1"/>
    </source>
</evidence>
<feature type="domain" description="Aminopeptidase N-like N-terminal" evidence="22">
    <location>
        <begin position="50"/>
        <end position="245"/>
    </location>
</feature>
<feature type="binding site" evidence="16">
    <location>
        <position position="360"/>
    </location>
    <ligand>
        <name>Zn(2+)</name>
        <dbReference type="ChEBI" id="CHEBI:29105"/>
        <note>catalytic</note>
    </ligand>
</feature>
<evidence type="ECO:0000256" key="13">
    <source>
        <dbReference type="ARBA" id="ARBA00023180"/>
    </source>
</evidence>
<evidence type="ECO:0000256" key="11">
    <source>
        <dbReference type="ARBA" id="ARBA00023049"/>
    </source>
</evidence>
<evidence type="ECO:0000256" key="8">
    <source>
        <dbReference type="ARBA" id="ARBA00022729"/>
    </source>
</evidence>
<evidence type="ECO:0000259" key="22">
    <source>
        <dbReference type="Pfam" id="PF17900"/>
    </source>
</evidence>
<evidence type="ECO:0000256" key="19">
    <source>
        <dbReference type="SAM" id="SignalP"/>
    </source>
</evidence>
<dbReference type="AlphaFoldDB" id="A0ABD0T4S1"/>
<evidence type="ECO:0000256" key="17">
    <source>
        <dbReference type="PIRSR" id="PIRSR634016-4"/>
    </source>
</evidence>
<dbReference type="Proteomes" id="UP001549921">
    <property type="component" value="Unassembled WGS sequence"/>
</dbReference>
<feature type="chain" id="PRO_5044815189" description="Aminopeptidase" evidence="19">
    <location>
        <begin position="18"/>
        <end position="1002"/>
    </location>
</feature>
<dbReference type="GO" id="GO:0098552">
    <property type="term" value="C:side of membrane"/>
    <property type="evidence" value="ECO:0007669"/>
    <property type="project" value="UniProtKB-KW"/>
</dbReference>
<dbReference type="InterPro" id="IPR027268">
    <property type="entry name" value="Peptidase_M4/M1_CTD_sf"/>
</dbReference>
<evidence type="ECO:0008006" key="25">
    <source>
        <dbReference type="Google" id="ProtNLM"/>
    </source>
</evidence>
<dbReference type="Gene3D" id="1.25.50.20">
    <property type="match status" value="1"/>
</dbReference>
<feature type="binding site" evidence="16">
    <location>
        <position position="379"/>
    </location>
    <ligand>
        <name>Zn(2+)</name>
        <dbReference type="ChEBI" id="CHEBI:29105"/>
        <note>catalytic</note>
    </ligand>
</feature>
<dbReference type="SUPFAM" id="SSF55486">
    <property type="entry name" value="Metalloproteases ('zincins'), catalytic domain"/>
    <property type="match status" value="1"/>
</dbReference>
<dbReference type="Gene3D" id="1.10.390.10">
    <property type="entry name" value="Neutral Protease Domain 2"/>
    <property type="match status" value="1"/>
</dbReference>
<feature type="region of interest" description="Disordered" evidence="18">
    <location>
        <begin position="941"/>
        <end position="980"/>
    </location>
</feature>
<organism evidence="23 24">
    <name type="scientific">Loxostege sticticalis</name>
    <name type="common">Beet webworm moth</name>
    <dbReference type="NCBI Taxonomy" id="481309"/>
    <lineage>
        <taxon>Eukaryota</taxon>
        <taxon>Metazoa</taxon>
        <taxon>Ecdysozoa</taxon>
        <taxon>Arthropoda</taxon>
        <taxon>Hexapoda</taxon>
        <taxon>Insecta</taxon>
        <taxon>Pterygota</taxon>
        <taxon>Neoptera</taxon>
        <taxon>Endopterygota</taxon>
        <taxon>Lepidoptera</taxon>
        <taxon>Glossata</taxon>
        <taxon>Ditrysia</taxon>
        <taxon>Pyraloidea</taxon>
        <taxon>Crambidae</taxon>
        <taxon>Pyraustinae</taxon>
        <taxon>Loxostege</taxon>
    </lineage>
</organism>
<dbReference type="PRINTS" id="PR00756">
    <property type="entry name" value="ALADIPTASE"/>
</dbReference>
<dbReference type="InterPro" id="IPR024571">
    <property type="entry name" value="ERAP1-like_C_dom"/>
</dbReference>
<evidence type="ECO:0000256" key="14">
    <source>
        <dbReference type="ARBA" id="ARBA00023288"/>
    </source>
</evidence>
<keyword evidence="6" id="KW-0645">Protease</keyword>
<dbReference type="CDD" id="cd09601">
    <property type="entry name" value="M1_APN-Q_like"/>
    <property type="match status" value="1"/>
</dbReference>
<keyword evidence="4" id="KW-1003">Cell membrane</keyword>
<keyword evidence="7 16" id="KW-0479">Metal-binding</keyword>
<dbReference type="EMBL" id="JBEDNZ010000010">
    <property type="protein sequence ID" value="KAL0833023.1"/>
    <property type="molecule type" value="Genomic_DNA"/>
</dbReference>
<evidence type="ECO:0000313" key="24">
    <source>
        <dbReference type="Proteomes" id="UP001549921"/>
    </source>
</evidence>
<evidence type="ECO:0000259" key="20">
    <source>
        <dbReference type="Pfam" id="PF01433"/>
    </source>
</evidence>
<dbReference type="Pfam" id="PF17900">
    <property type="entry name" value="Peptidase_M1_N"/>
    <property type="match status" value="1"/>
</dbReference>
<evidence type="ECO:0000313" key="23">
    <source>
        <dbReference type="EMBL" id="KAL0833023.1"/>
    </source>
</evidence>
<evidence type="ECO:0000256" key="1">
    <source>
        <dbReference type="ARBA" id="ARBA00004609"/>
    </source>
</evidence>